<name>A0A2K3MHP8_TRIPR</name>
<evidence type="ECO:0000313" key="1">
    <source>
        <dbReference type="EMBL" id="PNX90312.1"/>
    </source>
</evidence>
<dbReference type="PANTHER" id="PTHR15140:SF37">
    <property type="entry name" value="UBIQUITIN-LIKE DOMAIN-CONTAINING PROTEIN"/>
    <property type="match status" value="1"/>
</dbReference>
<dbReference type="PANTHER" id="PTHR15140">
    <property type="entry name" value="TUBULIN-SPECIFIC CHAPERONE E"/>
    <property type="match status" value="1"/>
</dbReference>
<sequence>MELRHLFLSETFHSRFPSQQKDHFSCIRFLLPQRRDNFLYDLQTLWGLFVDEETPVKDGLDTLVNITKLGLACQSMSLEPVAMITQLEAVADWIAKLEHLQSLRLKSRDEKGKPWILHLKSIENNVNLIDMYLLGRLSSSSILPQFPKSLVELTLSHSSLEEDPMQLLKELSNLRILSLLADSYMGKTMFCQSKIFPLLHVLKFWKLQHFEEWIIEPGGLPCLRQLEIRSCPHLKMVPYGLKHVIDNTLLELKLTDMPTDINVEACNIPRPPNCQVVVKTNFQ</sequence>
<reference evidence="1 2" key="1">
    <citation type="journal article" date="2014" name="Am. J. Bot.">
        <title>Genome assembly and annotation for red clover (Trifolium pratense; Fabaceae).</title>
        <authorList>
            <person name="Istvanek J."/>
            <person name="Jaros M."/>
            <person name="Krenek A."/>
            <person name="Repkova J."/>
        </authorList>
    </citation>
    <scope>NUCLEOTIDE SEQUENCE [LARGE SCALE GENOMIC DNA]</scope>
    <source>
        <strain evidence="2">cv. Tatra</strain>
        <tissue evidence="1">Young leaves</tissue>
    </source>
</reference>
<dbReference type="STRING" id="57577.A0A2K3MHP8"/>
<dbReference type="SUPFAM" id="SSF52058">
    <property type="entry name" value="L domain-like"/>
    <property type="match status" value="1"/>
</dbReference>
<comment type="caution">
    <text evidence="1">The sequence shown here is derived from an EMBL/GenBank/DDBJ whole genome shotgun (WGS) entry which is preliminary data.</text>
</comment>
<dbReference type="Proteomes" id="UP000236291">
    <property type="component" value="Unassembled WGS sequence"/>
</dbReference>
<accession>A0A2K3MHP8</accession>
<evidence type="ECO:0000313" key="2">
    <source>
        <dbReference type="Proteomes" id="UP000236291"/>
    </source>
</evidence>
<protein>
    <submittedName>
        <fullName evidence="1">Disease resistance rpp13-like protein 2-like</fullName>
    </submittedName>
</protein>
<dbReference type="Gene3D" id="3.80.10.10">
    <property type="entry name" value="Ribonuclease Inhibitor"/>
    <property type="match status" value="1"/>
</dbReference>
<reference evidence="1 2" key="2">
    <citation type="journal article" date="2017" name="Front. Plant Sci.">
        <title>Gene Classification and Mining of Molecular Markers Useful in Red Clover (Trifolium pratense) Breeding.</title>
        <authorList>
            <person name="Istvanek J."/>
            <person name="Dluhosova J."/>
            <person name="Dluhos P."/>
            <person name="Patkova L."/>
            <person name="Nedelnik J."/>
            <person name="Repkova J."/>
        </authorList>
    </citation>
    <scope>NUCLEOTIDE SEQUENCE [LARGE SCALE GENOMIC DNA]</scope>
    <source>
        <strain evidence="2">cv. Tatra</strain>
        <tissue evidence="1">Young leaves</tissue>
    </source>
</reference>
<dbReference type="EMBL" id="ASHM01062425">
    <property type="protein sequence ID" value="PNX90312.1"/>
    <property type="molecule type" value="Genomic_DNA"/>
</dbReference>
<organism evidence="1 2">
    <name type="scientific">Trifolium pratense</name>
    <name type="common">Red clover</name>
    <dbReference type="NCBI Taxonomy" id="57577"/>
    <lineage>
        <taxon>Eukaryota</taxon>
        <taxon>Viridiplantae</taxon>
        <taxon>Streptophyta</taxon>
        <taxon>Embryophyta</taxon>
        <taxon>Tracheophyta</taxon>
        <taxon>Spermatophyta</taxon>
        <taxon>Magnoliopsida</taxon>
        <taxon>eudicotyledons</taxon>
        <taxon>Gunneridae</taxon>
        <taxon>Pentapetalae</taxon>
        <taxon>rosids</taxon>
        <taxon>fabids</taxon>
        <taxon>Fabales</taxon>
        <taxon>Fabaceae</taxon>
        <taxon>Papilionoideae</taxon>
        <taxon>50 kb inversion clade</taxon>
        <taxon>NPAAA clade</taxon>
        <taxon>Hologalegina</taxon>
        <taxon>IRL clade</taxon>
        <taxon>Trifolieae</taxon>
        <taxon>Trifolium</taxon>
    </lineage>
</organism>
<dbReference type="InterPro" id="IPR032675">
    <property type="entry name" value="LRR_dom_sf"/>
</dbReference>
<gene>
    <name evidence="1" type="ORF">L195_g046435</name>
</gene>
<dbReference type="AlphaFoldDB" id="A0A2K3MHP8"/>
<proteinExistence type="predicted"/>